<dbReference type="PANTHER" id="PTHR37477">
    <property type="entry name" value="COBALT-PRECORRIN-5A HYDROLASE"/>
    <property type="match status" value="1"/>
</dbReference>
<dbReference type="NCBIfam" id="NF004463">
    <property type="entry name" value="PRK05788.1-1"/>
    <property type="match status" value="1"/>
</dbReference>
<dbReference type="InterPro" id="IPR021745">
    <property type="entry name" value="CbiG_mid"/>
</dbReference>
<dbReference type="PANTHER" id="PTHR37477:SF1">
    <property type="entry name" value="COBALT-PRECORRIN-5A HYDROLASE"/>
    <property type="match status" value="1"/>
</dbReference>
<feature type="domain" description="Cobalamin biosynthesis central region" evidence="3">
    <location>
        <begin position="146"/>
        <end position="224"/>
    </location>
</feature>
<gene>
    <name evidence="4" type="ORF">DES37_102208</name>
</gene>
<dbReference type="Gene3D" id="3.30.420.180">
    <property type="entry name" value="CobE/GbiG C-terminal domain"/>
    <property type="match status" value="1"/>
</dbReference>
<dbReference type="SUPFAM" id="SSF159672">
    <property type="entry name" value="CbiG N-terminal domain-like"/>
    <property type="match status" value="1"/>
</dbReference>
<evidence type="ECO:0000259" key="2">
    <source>
        <dbReference type="Pfam" id="PF11760"/>
    </source>
</evidence>
<organism evidence="4 5">
    <name type="scientific">Mangrovibacter plantisponsor</name>
    <dbReference type="NCBI Taxonomy" id="451513"/>
    <lineage>
        <taxon>Bacteria</taxon>
        <taxon>Pseudomonadati</taxon>
        <taxon>Pseudomonadota</taxon>
        <taxon>Gammaproteobacteria</taxon>
        <taxon>Enterobacterales</taxon>
        <taxon>Enterobacteriaceae</taxon>
        <taxon>Mangrovibacter</taxon>
    </lineage>
</organism>
<dbReference type="GO" id="GO:0016829">
    <property type="term" value="F:lyase activity"/>
    <property type="evidence" value="ECO:0007669"/>
    <property type="project" value="UniProtKB-KW"/>
</dbReference>
<accession>A0A317Q771</accession>
<feature type="domain" description="CobE/GbiG C-terminal" evidence="1">
    <location>
        <begin position="237"/>
        <end position="353"/>
    </location>
</feature>
<dbReference type="GO" id="GO:0009236">
    <property type="term" value="P:cobalamin biosynthetic process"/>
    <property type="evidence" value="ECO:0007669"/>
    <property type="project" value="InterPro"/>
</dbReference>
<dbReference type="InterPro" id="IPR002750">
    <property type="entry name" value="CobE/GbiG_C"/>
</dbReference>
<comment type="caution">
    <text evidence="4">The sequence shown here is derived from an EMBL/GenBank/DDBJ whole genome shotgun (WGS) entry which is preliminary data.</text>
</comment>
<evidence type="ECO:0000259" key="3">
    <source>
        <dbReference type="Pfam" id="PF11761"/>
    </source>
</evidence>
<dbReference type="Gene3D" id="3.40.50.11220">
    <property type="match status" value="1"/>
</dbReference>
<name>A0A317Q771_9ENTR</name>
<dbReference type="InterPro" id="IPR036518">
    <property type="entry name" value="CobE/GbiG_C_sf"/>
</dbReference>
<dbReference type="AlphaFoldDB" id="A0A317Q771"/>
<dbReference type="Pfam" id="PF01890">
    <property type="entry name" value="CbiG_C"/>
    <property type="match status" value="1"/>
</dbReference>
<dbReference type="Proteomes" id="UP000246744">
    <property type="component" value="Unassembled WGS sequence"/>
</dbReference>
<reference evidence="4 5" key="1">
    <citation type="submission" date="2018-05" db="EMBL/GenBank/DDBJ databases">
        <title>Genomic Encyclopedia of Type Strains, Phase IV (KMG-IV): sequencing the most valuable type-strain genomes for metagenomic binning, comparative biology and taxonomic classification.</title>
        <authorList>
            <person name="Goeker M."/>
        </authorList>
    </citation>
    <scope>NUCLEOTIDE SEQUENCE [LARGE SCALE GENOMIC DNA]</scope>
    <source>
        <strain evidence="4 5">DSM 19579</strain>
    </source>
</reference>
<dbReference type="SUPFAM" id="SSF159664">
    <property type="entry name" value="CobE/GbiG C-terminal domain-like"/>
    <property type="match status" value="1"/>
</dbReference>
<dbReference type="InterPro" id="IPR021744">
    <property type="entry name" value="CbiG_N"/>
</dbReference>
<protein>
    <submittedName>
        <fullName evidence="4">Cobalt-precorrin 5A acetaldehyde-lyase</fullName>
    </submittedName>
</protein>
<keyword evidence="5" id="KW-1185">Reference proteome</keyword>
<feature type="domain" description="Cobalamin synthesis G N-terminal" evidence="2">
    <location>
        <begin position="60"/>
        <end position="140"/>
    </location>
</feature>
<dbReference type="Pfam" id="PF11761">
    <property type="entry name" value="CbiG_mid"/>
    <property type="match status" value="1"/>
</dbReference>
<proteinExistence type="predicted"/>
<evidence type="ECO:0000259" key="1">
    <source>
        <dbReference type="Pfam" id="PF01890"/>
    </source>
</evidence>
<keyword evidence="4" id="KW-0456">Lyase</keyword>
<dbReference type="InterPro" id="IPR052553">
    <property type="entry name" value="CbiG_hydrolase"/>
</dbReference>
<evidence type="ECO:0000313" key="5">
    <source>
        <dbReference type="Proteomes" id="UP000246744"/>
    </source>
</evidence>
<dbReference type="InterPro" id="IPR038029">
    <property type="entry name" value="GbiG_N_sf"/>
</dbReference>
<dbReference type="Pfam" id="PF11760">
    <property type="entry name" value="CbiG_N"/>
    <property type="match status" value="1"/>
</dbReference>
<evidence type="ECO:0000313" key="4">
    <source>
        <dbReference type="EMBL" id="PWW11600.1"/>
    </source>
</evidence>
<sequence>MMPGLAMNTVRPESLVLFCLTPGGVALAERLRAVLPVTCFTSERLLKTGFRPFMTSFAQTVKDAFPVHSALIFIGATGIAVRMIAPLLQDKMSDPAVVVIDERGQHVISLVSGHMGGANALACYLAGVLGADPVITTATDVNGLAALDTLASQLDAGMENLREGVKTINQMLVSGQRVGLWWDDDFASQQHQVATDGFINVAELSALPRLDALVCVTLRNTLPEVNCPVFKLVPRRIVAGIGCRRNTPFTVLHKLVAEQLQARRLDSLALRAIGSIDLKQDEPGLQALAQCYQVPFEIFSANQLQPGEAHFPVSAFVREVAGVGSVSGPVAWLMSGGHLLGETLREQGVTLTLGVVH</sequence>
<dbReference type="EMBL" id="QGTS01000002">
    <property type="protein sequence ID" value="PWW11600.1"/>
    <property type="molecule type" value="Genomic_DNA"/>
</dbReference>